<feature type="region of interest" description="Disordered" evidence="1">
    <location>
        <begin position="81"/>
        <end position="102"/>
    </location>
</feature>
<keyword evidence="4" id="KW-1185">Reference proteome</keyword>
<name>F8PFG0_SERL3</name>
<dbReference type="Proteomes" id="UP000008063">
    <property type="component" value="Unassembled WGS sequence"/>
</dbReference>
<dbReference type="EMBL" id="GL945474">
    <property type="protein sequence ID" value="EGO04729.1"/>
    <property type="molecule type" value="Genomic_DNA"/>
</dbReference>
<proteinExistence type="predicted"/>
<dbReference type="InParanoid" id="F8PFG0"/>
<organism evidence="4">
    <name type="scientific">Serpula lacrymans var. lacrymans (strain S7.3)</name>
    <name type="common">Dry rot fungus</name>
    <dbReference type="NCBI Taxonomy" id="936435"/>
    <lineage>
        <taxon>Eukaryota</taxon>
        <taxon>Fungi</taxon>
        <taxon>Dikarya</taxon>
        <taxon>Basidiomycota</taxon>
        <taxon>Agaricomycotina</taxon>
        <taxon>Agaricomycetes</taxon>
        <taxon>Agaricomycetidae</taxon>
        <taxon>Boletales</taxon>
        <taxon>Coniophorineae</taxon>
        <taxon>Serpulaceae</taxon>
        <taxon>Serpula</taxon>
    </lineage>
</organism>
<evidence type="ECO:0000313" key="4">
    <source>
        <dbReference type="Proteomes" id="UP000008063"/>
    </source>
</evidence>
<feature type="domain" description="DUF6532" evidence="2">
    <location>
        <begin position="106"/>
        <end position="207"/>
    </location>
</feature>
<gene>
    <name evidence="3" type="ORF">SERLA73DRAFT_149127</name>
</gene>
<reference evidence="4" key="1">
    <citation type="journal article" date="2011" name="Science">
        <title>The plant cell wall-decomposing machinery underlies the functional diversity of forest fungi.</title>
        <authorList>
            <person name="Eastwood D.C."/>
            <person name="Floudas D."/>
            <person name="Binder M."/>
            <person name="Majcherczyk A."/>
            <person name="Schneider P."/>
            <person name="Aerts A."/>
            <person name="Asiegbu F.O."/>
            <person name="Baker S.E."/>
            <person name="Barry K."/>
            <person name="Bendiksby M."/>
            <person name="Blumentritt M."/>
            <person name="Coutinho P.M."/>
            <person name="Cullen D."/>
            <person name="de Vries R.P."/>
            <person name="Gathman A."/>
            <person name="Goodell B."/>
            <person name="Henrissat B."/>
            <person name="Ihrmark K."/>
            <person name="Kauserud H."/>
            <person name="Kohler A."/>
            <person name="LaButti K."/>
            <person name="Lapidus A."/>
            <person name="Lavin J.L."/>
            <person name="Lee Y.-H."/>
            <person name="Lindquist E."/>
            <person name="Lilly W."/>
            <person name="Lucas S."/>
            <person name="Morin E."/>
            <person name="Murat C."/>
            <person name="Oguiza J.A."/>
            <person name="Park J."/>
            <person name="Pisabarro A.G."/>
            <person name="Riley R."/>
            <person name="Rosling A."/>
            <person name="Salamov A."/>
            <person name="Schmidt O."/>
            <person name="Schmutz J."/>
            <person name="Skrede I."/>
            <person name="Stenlid J."/>
            <person name="Wiebenga A."/>
            <person name="Xie X."/>
            <person name="Kuees U."/>
            <person name="Hibbett D.S."/>
            <person name="Hoffmeister D."/>
            <person name="Hoegberg N."/>
            <person name="Martin F."/>
            <person name="Grigoriev I.V."/>
            <person name="Watkinson S.C."/>
        </authorList>
    </citation>
    <scope>NUCLEOTIDE SEQUENCE [LARGE SCALE GENOMIC DNA]</scope>
    <source>
        <strain evidence="4">strain S7.3</strain>
    </source>
</reference>
<dbReference type="HOGENOM" id="CLU_1215413_0_0_1"/>
<evidence type="ECO:0000256" key="1">
    <source>
        <dbReference type="SAM" id="MobiDB-lite"/>
    </source>
</evidence>
<accession>F8PFG0</accession>
<sequence>MAPKTRSGQPQKKQGLATSARNRRDKAKKATSSKNRDEGLTMKERKILENLQKKLKAAEVQANEERLIDIHRKTADMLEAEVGDVDQSSNKGDEEEDEKPIHKRARRIAEDEIYEELDNEEEDISPVNEVGNSEYEPAERPRSMGNEVWSASSQMRGEVKQKAHLLVISEYGLATDNLPEEICDVVEWLLNNGKVIFIFGDLDVKFHKKAIRKNLVAFYSYYSHHSNT</sequence>
<evidence type="ECO:0000259" key="2">
    <source>
        <dbReference type="Pfam" id="PF20149"/>
    </source>
</evidence>
<feature type="region of interest" description="Disordered" evidence="1">
    <location>
        <begin position="1"/>
        <end position="44"/>
    </location>
</feature>
<dbReference type="Pfam" id="PF20149">
    <property type="entry name" value="DUF6532"/>
    <property type="match status" value="1"/>
</dbReference>
<evidence type="ECO:0000313" key="3">
    <source>
        <dbReference type="EMBL" id="EGO04729.1"/>
    </source>
</evidence>
<dbReference type="InterPro" id="IPR045341">
    <property type="entry name" value="DUF6532"/>
</dbReference>
<dbReference type="AlphaFoldDB" id="F8PFG0"/>
<feature type="compositionally biased region" description="Polar residues" evidence="1">
    <location>
        <begin position="1"/>
        <end position="20"/>
    </location>
</feature>
<feature type="compositionally biased region" description="Basic residues" evidence="1">
    <location>
        <begin position="21"/>
        <end position="31"/>
    </location>
</feature>
<protein>
    <recommendedName>
        <fullName evidence="2">DUF6532 domain-containing protein</fullName>
    </recommendedName>
</protein>
<feature type="compositionally biased region" description="Basic and acidic residues" evidence="1">
    <location>
        <begin position="34"/>
        <end position="44"/>
    </location>
</feature>